<dbReference type="EMBL" id="CP001772">
    <property type="protein sequence ID" value="ADB42918.1"/>
    <property type="molecule type" value="Genomic_DNA"/>
</dbReference>
<dbReference type="Proteomes" id="UP000002028">
    <property type="component" value="Plasmid pSLIN03"/>
</dbReference>
<accession>D2QVT6</accession>
<dbReference type="KEGG" id="sli:Slin_6974"/>
<feature type="transmembrane region" description="Helical" evidence="1">
    <location>
        <begin position="82"/>
        <end position="105"/>
    </location>
</feature>
<feature type="transmembrane region" description="Helical" evidence="1">
    <location>
        <begin position="40"/>
        <end position="61"/>
    </location>
</feature>
<feature type="transmembrane region" description="Helical" evidence="1">
    <location>
        <begin position="111"/>
        <end position="134"/>
    </location>
</feature>
<sequence>MKKLLHLSPLLIIAVIYIPSLTFRLFSHDQTYNPVERSTLFLLSSIWLTGCQAAWLWTVGVNLSKKLKPGYDRDLMLLKASLFIPFAYVTMPIVALLSTLTGVVIPFLTFGFYSTLHTIALFCFIYPIYFVASYLTTIEYGKPIKFVEYVSTLLAIVLFPIGVFFVQPRIKKVVNSSSTRYVKD</sequence>
<geneLocation type="plasmid" evidence="2 3">
    <name>pSLIN03</name>
</geneLocation>
<keyword evidence="2" id="KW-0614">Plasmid</keyword>
<dbReference type="HOGENOM" id="CLU_1467344_0_0_10"/>
<dbReference type="RefSeq" id="WP_012931397.1">
    <property type="nucleotide sequence ID" value="NC_013733.1"/>
</dbReference>
<evidence type="ECO:0000256" key="1">
    <source>
        <dbReference type="SAM" id="Phobius"/>
    </source>
</evidence>
<keyword evidence="3" id="KW-1185">Reference proteome</keyword>
<evidence type="ECO:0000313" key="2">
    <source>
        <dbReference type="EMBL" id="ADB42918.1"/>
    </source>
</evidence>
<evidence type="ECO:0000313" key="3">
    <source>
        <dbReference type="Proteomes" id="UP000002028"/>
    </source>
</evidence>
<dbReference type="AlphaFoldDB" id="D2QVT6"/>
<proteinExistence type="predicted"/>
<protein>
    <submittedName>
        <fullName evidence="2">Uncharacterized protein</fullName>
    </submittedName>
</protein>
<keyword evidence="1" id="KW-0812">Transmembrane</keyword>
<organism evidence="2 3">
    <name type="scientific">Spirosoma linguale (strain ATCC 33905 / DSM 74 / LMG 10896 / Claus 1)</name>
    <dbReference type="NCBI Taxonomy" id="504472"/>
    <lineage>
        <taxon>Bacteria</taxon>
        <taxon>Pseudomonadati</taxon>
        <taxon>Bacteroidota</taxon>
        <taxon>Cytophagia</taxon>
        <taxon>Cytophagales</taxon>
        <taxon>Cytophagaceae</taxon>
        <taxon>Spirosoma</taxon>
    </lineage>
</organism>
<reference evidence="2 3" key="1">
    <citation type="journal article" date="2010" name="Stand. Genomic Sci.">
        <title>Complete genome sequence of Spirosoma linguale type strain (1).</title>
        <authorList>
            <person name="Lail K."/>
            <person name="Sikorski J."/>
            <person name="Saunders E."/>
            <person name="Lapidus A."/>
            <person name="Glavina Del Rio T."/>
            <person name="Copeland A."/>
            <person name="Tice H."/>
            <person name="Cheng J.-F."/>
            <person name="Lucas S."/>
            <person name="Nolan M."/>
            <person name="Bruce D."/>
            <person name="Goodwin L."/>
            <person name="Pitluck S."/>
            <person name="Ivanova N."/>
            <person name="Mavromatis K."/>
            <person name="Ovchinnikova G."/>
            <person name="Pati A."/>
            <person name="Chen A."/>
            <person name="Palaniappan K."/>
            <person name="Land M."/>
            <person name="Hauser L."/>
            <person name="Chang Y.-J."/>
            <person name="Jeffries C.D."/>
            <person name="Chain P."/>
            <person name="Brettin T."/>
            <person name="Detter J.C."/>
            <person name="Schuetze A."/>
            <person name="Rohde M."/>
            <person name="Tindall B.J."/>
            <person name="Goeker M."/>
            <person name="Bristow J."/>
            <person name="Eisen J.A."/>
            <person name="Markowitz V."/>
            <person name="Hugenholtz P."/>
            <person name="Kyrpides N.C."/>
            <person name="Klenk H.-P."/>
            <person name="Chen F."/>
        </authorList>
    </citation>
    <scope>NUCLEOTIDE SEQUENCE [LARGE SCALE GENOMIC DNA]</scope>
    <source>
        <strain evidence="3">ATCC 33905 / DSM 74 / LMG 10896 / Claus 1</strain>
    </source>
</reference>
<keyword evidence="1" id="KW-0472">Membrane</keyword>
<name>D2QVT6_SPILD</name>
<gene>
    <name evidence="2" type="ordered locus">Slin_6974</name>
</gene>
<feature type="transmembrane region" description="Helical" evidence="1">
    <location>
        <begin position="146"/>
        <end position="166"/>
    </location>
</feature>
<keyword evidence="1" id="KW-1133">Transmembrane helix</keyword>